<proteinExistence type="inferred from homology"/>
<evidence type="ECO:0000256" key="5">
    <source>
        <dbReference type="PROSITE-ProRule" id="PRU00283"/>
    </source>
</evidence>
<keyword evidence="4" id="KW-0206">Cytoskeleton</keyword>
<organism evidence="7">
    <name type="scientific">Amphimedon queenslandica</name>
    <name type="common">Sponge</name>
    <dbReference type="NCBI Taxonomy" id="400682"/>
    <lineage>
        <taxon>Eukaryota</taxon>
        <taxon>Metazoa</taxon>
        <taxon>Porifera</taxon>
        <taxon>Demospongiae</taxon>
        <taxon>Heteroscleromorpha</taxon>
        <taxon>Haplosclerida</taxon>
        <taxon>Niphatidae</taxon>
        <taxon>Amphimedon</taxon>
    </lineage>
</organism>
<dbReference type="GO" id="GO:0015630">
    <property type="term" value="C:microtubule cytoskeleton"/>
    <property type="evidence" value="ECO:0007669"/>
    <property type="project" value="TreeGrafter"/>
</dbReference>
<reference evidence="7" key="1">
    <citation type="submission" date="2017-05" db="UniProtKB">
        <authorList>
            <consortium name="EnsemblMetazoa"/>
        </authorList>
    </citation>
    <scope>IDENTIFICATION</scope>
</reference>
<keyword evidence="2" id="KW-0547">Nucleotide-binding</keyword>
<dbReference type="AlphaFoldDB" id="A0A1X7T4I7"/>
<feature type="domain" description="Kinesin motor" evidence="6">
    <location>
        <begin position="1"/>
        <end position="74"/>
    </location>
</feature>
<dbReference type="Gene3D" id="3.40.850.10">
    <property type="entry name" value="Kinesin motor domain"/>
    <property type="match status" value="1"/>
</dbReference>
<dbReference type="STRING" id="400682.A0A1X7T4I7"/>
<dbReference type="InterPro" id="IPR027417">
    <property type="entry name" value="P-loop_NTPase"/>
</dbReference>
<dbReference type="EnsemblMetazoa" id="Aqu2.1.09291_001">
    <property type="protein sequence ID" value="Aqu2.1.09291_001"/>
    <property type="gene ID" value="Aqu2.1.09291"/>
</dbReference>
<dbReference type="GO" id="GO:0007018">
    <property type="term" value="P:microtubule-based movement"/>
    <property type="evidence" value="ECO:0007669"/>
    <property type="project" value="InterPro"/>
</dbReference>
<evidence type="ECO:0000256" key="1">
    <source>
        <dbReference type="ARBA" id="ARBA00004245"/>
    </source>
</evidence>
<evidence type="ECO:0000256" key="2">
    <source>
        <dbReference type="ARBA" id="ARBA00022741"/>
    </source>
</evidence>
<comment type="similarity">
    <text evidence="5">Belongs to the TRAFAC class myosin-kinesin ATPase superfamily. Kinesin family.</text>
</comment>
<name>A0A1X7T4I7_AMPQE</name>
<comment type="subcellular location">
    <subcellularLocation>
        <location evidence="1">Cytoplasm</location>
        <location evidence="1">Cytoskeleton</location>
    </subcellularLocation>
</comment>
<dbReference type="SUPFAM" id="SSF52540">
    <property type="entry name" value="P-loop containing nucleoside triphosphate hydrolases"/>
    <property type="match status" value="1"/>
</dbReference>
<dbReference type="PANTHER" id="PTHR47972:SF65">
    <property type="entry name" value="KINESIN-LIKE PROTEIN"/>
    <property type="match status" value="1"/>
</dbReference>
<comment type="caution">
    <text evidence="5">Lacks conserved residue(s) required for the propagation of feature annotation.</text>
</comment>
<dbReference type="PANTHER" id="PTHR47972">
    <property type="entry name" value="KINESIN-LIKE PROTEIN KLP-3"/>
    <property type="match status" value="1"/>
</dbReference>
<sequence length="74" mass="8696">MMGPRDNPGVNVRSIKELFNIMKEKDKTDFEMKVSMVEVYNESIYDLLKSPNEVQEKLQIHKKGKELHVPVTYK</sequence>
<dbReference type="PROSITE" id="PS50067">
    <property type="entry name" value="KINESIN_MOTOR_2"/>
    <property type="match status" value="1"/>
</dbReference>
<accession>A0A1X7T4I7</accession>
<evidence type="ECO:0000256" key="3">
    <source>
        <dbReference type="ARBA" id="ARBA00022840"/>
    </source>
</evidence>
<keyword evidence="4" id="KW-0963">Cytoplasm</keyword>
<dbReference type="InterPro" id="IPR001752">
    <property type="entry name" value="Kinesin_motor_dom"/>
</dbReference>
<dbReference type="InterPro" id="IPR036961">
    <property type="entry name" value="Kinesin_motor_dom_sf"/>
</dbReference>
<evidence type="ECO:0000313" key="7">
    <source>
        <dbReference type="EnsemblMetazoa" id="Aqu2.1.09291_001"/>
    </source>
</evidence>
<keyword evidence="3" id="KW-0067">ATP-binding</keyword>
<evidence type="ECO:0000259" key="6">
    <source>
        <dbReference type="PROSITE" id="PS50067"/>
    </source>
</evidence>
<dbReference type="GO" id="GO:0005524">
    <property type="term" value="F:ATP binding"/>
    <property type="evidence" value="ECO:0007669"/>
    <property type="project" value="UniProtKB-KW"/>
</dbReference>
<dbReference type="InterPro" id="IPR027640">
    <property type="entry name" value="Kinesin-like_fam"/>
</dbReference>
<dbReference type="GO" id="GO:0003777">
    <property type="term" value="F:microtubule motor activity"/>
    <property type="evidence" value="ECO:0007669"/>
    <property type="project" value="InterPro"/>
</dbReference>
<dbReference type="OrthoDB" id="3176171at2759"/>
<dbReference type="Pfam" id="PF00225">
    <property type="entry name" value="Kinesin"/>
    <property type="match status" value="1"/>
</dbReference>
<dbReference type="GO" id="GO:0008017">
    <property type="term" value="F:microtubule binding"/>
    <property type="evidence" value="ECO:0007669"/>
    <property type="project" value="InterPro"/>
</dbReference>
<protein>
    <recommendedName>
        <fullName evidence="6">Kinesin motor domain-containing protein</fullName>
    </recommendedName>
</protein>
<evidence type="ECO:0000256" key="4">
    <source>
        <dbReference type="ARBA" id="ARBA00023212"/>
    </source>
</evidence>
<dbReference type="InParanoid" id="A0A1X7T4I7"/>